<evidence type="ECO:0000313" key="3">
    <source>
        <dbReference type="Proteomes" id="UP000275069"/>
    </source>
</evidence>
<keyword evidence="1" id="KW-1133">Transmembrane helix</keyword>
<evidence type="ECO:0000256" key="1">
    <source>
        <dbReference type="SAM" id="Phobius"/>
    </source>
</evidence>
<feature type="transmembrane region" description="Helical" evidence="1">
    <location>
        <begin position="101"/>
        <end position="123"/>
    </location>
</feature>
<name>A0A387BMC9_9MICO</name>
<sequence>MMQFGFSYVGAAFLVALFVPNLIWARHPPDGYDPSGENRVLRALERIGQVAVTGLTLFAADTNPRPWSALSWFLAAAVLLMIAYEACWVRYFRSSRTLSDFYRSAVGVPVPLATLPVTSFVLLGIYGESWPVVAAAVVLGVGHLGIHLRHAADTRN</sequence>
<keyword evidence="3" id="KW-1185">Reference proteome</keyword>
<feature type="transmembrane region" description="Helical" evidence="1">
    <location>
        <begin position="129"/>
        <end position="148"/>
    </location>
</feature>
<dbReference type="KEGG" id="gry:D7I44_16540"/>
<protein>
    <submittedName>
        <fullName evidence="2">Uncharacterized protein</fullName>
    </submittedName>
</protein>
<gene>
    <name evidence="2" type="ORF">D7I44_16540</name>
</gene>
<reference evidence="2 3" key="1">
    <citation type="submission" date="2018-09" db="EMBL/GenBank/DDBJ databases">
        <title>Genome sequencing of strain 2DFW10M-5.</title>
        <authorList>
            <person name="Heo J."/>
            <person name="Kim S.-J."/>
            <person name="Kwon S.-W."/>
        </authorList>
    </citation>
    <scope>NUCLEOTIDE SEQUENCE [LARGE SCALE GENOMIC DNA]</scope>
    <source>
        <strain evidence="2 3">2DFW10M-5</strain>
    </source>
</reference>
<accession>A0A387BMC9</accession>
<dbReference type="Proteomes" id="UP000275069">
    <property type="component" value="Chromosome"/>
</dbReference>
<dbReference type="AlphaFoldDB" id="A0A387BMC9"/>
<keyword evidence="1" id="KW-0472">Membrane</keyword>
<dbReference type="OrthoDB" id="5071496at2"/>
<feature type="transmembrane region" description="Helical" evidence="1">
    <location>
        <begin position="69"/>
        <end position="89"/>
    </location>
</feature>
<organism evidence="2 3">
    <name type="scientific">Gryllotalpicola protaetiae</name>
    <dbReference type="NCBI Taxonomy" id="2419771"/>
    <lineage>
        <taxon>Bacteria</taxon>
        <taxon>Bacillati</taxon>
        <taxon>Actinomycetota</taxon>
        <taxon>Actinomycetes</taxon>
        <taxon>Micrococcales</taxon>
        <taxon>Microbacteriaceae</taxon>
        <taxon>Gryllotalpicola</taxon>
    </lineage>
</organism>
<dbReference type="EMBL" id="CP032624">
    <property type="protein sequence ID" value="AYG04973.1"/>
    <property type="molecule type" value="Genomic_DNA"/>
</dbReference>
<proteinExistence type="predicted"/>
<keyword evidence="1" id="KW-0812">Transmembrane</keyword>
<evidence type="ECO:0000313" key="2">
    <source>
        <dbReference type="EMBL" id="AYG04973.1"/>
    </source>
</evidence>